<sequence>MTPDEKFRSDERRSIGFRHFARGTLLALGIAFATTAAARVATIHVHQNDDRELCAAFLNMVKAAGIQKMGDEDLCDFRFVRLSADKTTGFTFPRWEPLAVNDAASMYLRLLEGNRGRLTQPGQSQWNNLLAAIRVADAEGNVEFSSARLTIEGAERPLTFAQMDIKHCSMSKFDEVSRADGSISKEAYLNSVGVPFFGAFMDRAMSEALPVSSPPYVGGQIALWKRTIPVQLQVGHKWLAIGSDPPVQIVSLLKFRIMPASDTPYGHVNASLMSYDACDLTIRK</sequence>
<dbReference type="Proteomes" id="UP000295645">
    <property type="component" value="Unassembled WGS sequence"/>
</dbReference>
<gene>
    <name evidence="1" type="ORF">EC912_101650</name>
</gene>
<comment type="caution">
    <text evidence="1">The sequence shown here is derived from an EMBL/GenBank/DDBJ whole genome shotgun (WGS) entry which is preliminary data.</text>
</comment>
<protein>
    <submittedName>
        <fullName evidence="1">Uncharacterized protein</fullName>
    </submittedName>
</protein>
<proteinExistence type="predicted"/>
<organism evidence="1 2">
    <name type="scientific">Luteibacter rhizovicinus</name>
    <dbReference type="NCBI Taxonomy" id="242606"/>
    <lineage>
        <taxon>Bacteria</taxon>
        <taxon>Pseudomonadati</taxon>
        <taxon>Pseudomonadota</taxon>
        <taxon>Gammaproteobacteria</taxon>
        <taxon>Lysobacterales</taxon>
        <taxon>Rhodanobacteraceae</taxon>
        <taxon>Luteibacter</taxon>
    </lineage>
</organism>
<name>A0A4R3Z1H9_9GAMM</name>
<dbReference type="AlphaFoldDB" id="A0A4R3Z1H9"/>
<accession>A0A4R3Z1H9</accession>
<evidence type="ECO:0000313" key="1">
    <source>
        <dbReference type="EMBL" id="TCV97633.1"/>
    </source>
</evidence>
<evidence type="ECO:0000313" key="2">
    <source>
        <dbReference type="Proteomes" id="UP000295645"/>
    </source>
</evidence>
<dbReference type="EMBL" id="SMCS01000001">
    <property type="protein sequence ID" value="TCV97633.1"/>
    <property type="molecule type" value="Genomic_DNA"/>
</dbReference>
<reference evidence="1 2" key="1">
    <citation type="submission" date="2019-03" db="EMBL/GenBank/DDBJ databases">
        <title>Above-ground endophytic microbial communities from plants in different locations in the United States.</title>
        <authorList>
            <person name="Frank C."/>
        </authorList>
    </citation>
    <scope>NUCLEOTIDE SEQUENCE [LARGE SCALE GENOMIC DNA]</scope>
    <source>
        <strain evidence="1 2">LP_13_YM</strain>
    </source>
</reference>
<keyword evidence="2" id="KW-1185">Reference proteome</keyword>